<keyword evidence="12" id="KW-0378">Hydrolase</keyword>
<evidence type="ECO:0000256" key="7">
    <source>
        <dbReference type="ARBA" id="ARBA00022958"/>
    </source>
</evidence>
<dbReference type="GO" id="GO:0005524">
    <property type="term" value="F:ATP binding"/>
    <property type="evidence" value="ECO:0007669"/>
    <property type="project" value="UniProtKB-UniRule"/>
</dbReference>
<keyword evidence="8 11" id="KW-1133">Transmembrane helix</keyword>
<organism evidence="12 13">
    <name type="scientific">Paraclostridium sordellii</name>
    <name type="common">Clostridium sordellii</name>
    <dbReference type="NCBI Taxonomy" id="1505"/>
    <lineage>
        <taxon>Bacteria</taxon>
        <taxon>Bacillati</taxon>
        <taxon>Bacillota</taxon>
        <taxon>Clostridia</taxon>
        <taxon>Peptostreptococcales</taxon>
        <taxon>Peptostreptococcaceae</taxon>
        <taxon>Paraclostridium</taxon>
    </lineage>
</organism>
<reference evidence="12 13" key="1">
    <citation type="submission" date="2015-01" db="EMBL/GenBank/DDBJ databases">
        <authorList>
            <person name="Aslett A.Martin."/>
            <person name="De Silva Nishadi"/>
        </authorList>
    </citation>
    <scope>NUCLEOTIDE SEQUENCE [LARGE SCALE GENOMIC DNA]</scope>
    <source>
        <strain evidence="12 13">R28058</strain>
    </source>
</reference>
<accession>A0A0C7R3Q8</accession>
<dbReference type="PANTHER" id="PTHR30042:SF2">
    <property type="entry name" value="POTASSIUM-TRANSPORTING ATPASE KDPC SUBUNIT"/>
    <property type="match status" value="1"/>
</dbReference>
<dbReference type="NCBIfam" id="NF001454">
    <property type="entry name" value="PRK00315.1"/>
    <property type="match status" value="1"/>
</dbReference>
<proteinExistence type="inferred from homology"/>
<comment type="function">
    <text evidence="11">Part of the high-affinity ATP-driven potassium transport (or Kdp) system, which catalyzes the hydrolysis of ATP coupled with the electrogenic transport of potassium into the cytoplasm. This subunit acts as a catalytic chaperone that increases the ATP-binding affinity of the ATP-hydrolyzing subunit KdpB by the formation of a transient KdpB/KdpC/ATP ternary complex.</text>
</comment>
<protein>
    <recommendedName>
        <fullName evidence="11">Potassium-transporting ATPase KdpC subunit</fullName>
    </recommendedName>
    <alternativeName>
        <fullName evidence="11">ATP phosphohydrolase [potassium-transporting] C chain</fullName>
    </alternativeName>
    <alternativeName>
        <fullName evidence="11">Potassium-binding and translocating subunit C</fullName>
    </alternativeName>
    <alternativeName>
        <fullName evidence="11">Potassium-translocating ATPase C chain</fullName>
    </alternativeName>
</protein>
<keyword evidence="5 11" id="KW-0547">Nucleotide-binding</keyword>
<evidence type="ECO:0000256" key="8">
    <source>
        <dbReference type="ARBA" id="ARBA00022989"/>
    </source>
</evidence>
<evidence type="ECO:0000313" key="13">
    <source>
        <dbReference type="Proteomes" id="UP000049127"/>
    </source>
</evidence>
<dbReference type="HAMAP" id="MF_00276">
    <property type="entry name" value="KdpC"/>
    <property type="match status" value="1"/>
</dbReference>
<sequence length="189" mass="21064">MNYIKKSLLIFTILTVITGVIYPMTVTAFAQIFVNNKANGSIIEEDGKKLGSEYVGQNFTSPDYFWSRPSNSVDYPYNGVGSSGSNSSPTGKDFEKVIEERIKLYKKYDGNSNKKIPVDLITASASGLDPHISLSGAKYQVDRVAKYSNVSKDKLMKLIEKNTERKFVGIFGEDKVNVLKLNIDLDKIK</sequence>
<comment type="similarity">
    <text evidence="11">Belongs to the KdpC family.</text>
</comment>
<dbReference type="PIRSF" id="PIRSF001296">
    <property type="entry name" value="K_ATPase_KdpC"/>
    <property type="match status" value="1"/>
</dbReference>
<gene>
    <name evidence="11 12" type="primary">kdpC</name>
    <name evidence="12" type="ORF">R28058_04921</name>
</gene>
<dbReference type="Proteomes" id="UP000049127">
    <property type="component" value="Unassembled WGS sequence"/>
</dbReference>
<evidence type="ECO:0000256" key="9">
    <source>
        <dbReference type="ARBA" id="ARBA00023065"/>
    </source>
</evidence>
<dbReference type="RefSeq" id="WP_055341372.1">
    <property type="nucleotide sequence ID" value="NZ_CDNF01000003.1"/>
</dbReference>
<dbReference type="GO" id="GO:0016787">
    <property type="term" value="F:hydrolase activity"/>
    <property type="evidence" value="ECO:0007669"/>
    <property type="project" value="UniProtKB-KW"/>
</dbReference>
<keyword evidence="2 11" id="KW-1003">Cell membrane</keyword>
<evidence type="ECO:0000256" key="1">
    <source>
        <dbReference type="ARBA" id="ARBA00022448"/>
    </source>
</evidence>
<evidence type="ECO:0000256" key="5">
    <source>
        <dbReference type="ARBA" id="ARBA00022741"/>
    </source>
</evidence>
<evidence type="ECO:0000256" key="2">
    <source>
        <dbReference type="ARBA" id="ARBA00022475"/>
    </source>
</evidence>
<evidence type="ECO:0000256" key="6">
    <source>
        <dbReference type="ARBA" id="ARBA00022840"/>
    </source>
</evidence>
<comment type="subunit">
    <text evidence="11">The system is composed of three essential subunits: KdpA, KdpB and KdpC.</text>
</comment>
<keyword evidence="3 11" id="KW-0633">Potassium transport</keyword>
<keyword evidence="6 11" id="KW-0067">ATP-binding</keyword>
<keyword evidence="10 11" id="KW-0472">Membrane</keyword>
<dbReference type="Pfam" id="PF02669">
    <property type="entry name" value="KdpC"/>
    <property type="match status" value="1"/>
</dbReference>
<dbReference type="AlphaFoldDB" id="A0A0C7R3Q8"/>
<dbReference type="EMBL" id="CEKZ01000003">
    <property type="protein sequence ID" value="CEQ02759.1"/>
    <property type="molecule type" value="Genomic_DNA"/>
</dbReference>
<dbReference type="NCBIfam" id="TIGR00681">
    <property type="entry name" value="kdpC"/>
    <property type="match status" value="1"/>
</dbReference>
<dbReference type="GO" id="GO:0005886">
    <property type="term" value="C:plasma membrane"/>
    <property type="evidence" value="ECO:0007669"/>
    <property type="project" value="UniProtKB-SubCell"/>
</dbReference>
<dbReference type="InterPro" id="IPR003820">
    <property type="entry name" value="KdpC"/>
</dbReference>
<keyword evidence="7 11" id="KW-0630">Potassium</keyword>
<keyword evidence="1 11" id="KW-0813">Transport</keyword>
<evidence type="ECO:0000256" key="11">
    <source>
        <dbReference type="HAMAP-Rule" id="MF_00276"/>
    </source>
</evidence>
<evidence type="ECO:0000256" key="4">
    <source>
        <dbReference type="ARBA" id="ARBA00022692"/>
    </source>
</evidence>
<name>A0A0C7R3Q8_PARSO</name>
<evidence type="ECO:0000256" key="10">
    <source>
        <dbReference type="ARBA" id="ARBA00023136"/>
    </source>
</evidence>
<keyword evidence="4 11" id="KW-0812">Transmembrane</keyword>
<dbReference type="OrthoDB" id="9809491at2"/>
<keyword evidence="9 11" id="KW-0406">Ion transport</keyword>
<dbReference type="GO" id="GO:0008556">
    <property type="term" value="F:P-type potassium transmembrane transporter activity"/>
    <property type="evidence" value="ECO:0007669"/>
    <property type="project" value="InterPro"/>
</dbReference>
<evidence type="ECO:0000313" key="12">
    <source>
        <dbReference type="EMBL" id="CEQ02759.1"/>
    </source>
</evidence>
<comment type="subcellular location">
    <subcellularLocation>
        <location evidence="11">Cell membrane</location>
        <topology evidence="11">Single-pass membrane protein</topology>
    </subcellularLocation>
</comment>
<dbReference type="PANTHER" id="PTHR30042">
    <property type="entry name" value="POTASSIUM-TRANSPORTING ATPASE C CHAIN"/>
    <property type="match status" value="1"/>
</dbReference>
<evidence type="ECO:0000256" key="3">
    <source>
        <dbReference type="ARBA" id="ARBA00022538"/>
    </source>
</evidence>